<dbReference type="Proteomes" id="UP000685013">
    <property type="component" value="Chromosome 11"/>
</dbReference>
<keyword evidence="3" id="KW-1185">Reference proteome</keyword>
<gene>
    <name evidence="2" type="ORF">SDJN03_17117</name>
</gene>
<evidence type="ECO:0000313" key="3">
    <source>
        <dbReference type="Proteomes" id="UP000685013"/>
    </source>
</evidence>
<sequence length="186" mass="19986">MYLSVGIVSFASLTPLFSPSFVPSHPIGFPRSLGWDRLLSVLLPIQPLNCLRIQVDGYADSLGKKEQLCKAIHIDYLTPSSSLLVSLTIKVRCVNGTERKTAGEYGSTLYAGLVDNIRGLSIVAIDDDQETGDMNGWVMVCVKGGTEQGVDEEREGLSPGQPHPSFVLSSSSSESSSSSDEYSSSH</sequence>
<comment type="caution">
    <text evidence="2">The sequence shown here is derived from an EMBL/GenBank/DDBJ whole genome shotgun (WGS) entry which is preliminary data.</text>
</comment>
<accession>A0AAV6MVH5</accession>
<protein>
    <submittedName>
        <fullName evidence="2">Uncharacterized protein</fullName>
    </submittedName>
</protein>
<evidence type="ECO:0000313" key="2">
    <source>
        <dbReference type="EMBL" id="KAG6588552.1"/>
    </source>
</evidence>
<feature type="compositionally biased region" description="Low complexity" evidence="1">
    <location>
        <begin position="169"/>
        <end position="186"/>
    </location>
</feature>
<name>A0AAV6MVH5_9ROSI</name>
<dbReference type="EMBL" id="JAGKQH010000011">
    <property type="protein sequence ID" value="KAG6588552.1"/>
    <property type="molecule type" value="Genomic_DNA"/>
</dbReference>
<organism evidence="2 3">
    <name type="scientific">Cucurbita argyrosperma subsp. sororia</name>
    <dbReference type="NCBI Taxonomy" id="37648"/>
    <lineage>
        <taxon>Eukaryota</taxon>
        <taxon>Viridiplantae</taxon>
        <taxon>Streptophyta</taxon>
        <taxon>Embryophyta</taxon>
        <taxon>Tracheophyta</taxon>
        <taxon>Spermatophyta</taxon>
        <taxon>Magnoliopsida</taxon>
        <taxon>eudicotyledons</taxon>
        <taxon>Gunneridae</taxon>
        <taxon>Pentapetalae</taxon>
        <taxon>rosids</taxon>
        <taxon>fabids</taxon>
        <taxon>Cucurbitales</taxon>
        <taxon>Cucurbitaceae</taxon>
        <taxon>Cucurbiteae</taxon>
        <taxon>Cucurbita</taxon>
    </lineage>
</organism>
<dbReference type="AlphaFoldDB" id="A0AAV6MVH5"/>
<reference evidence="2 3" key="1">
    <citation type="journal article" date="2021" name="Hortic Res">
        <title>The domestication of Cucurbita argyrosperma as revealed by the genome of its wild relative.</title>
        <authorList>
            <person name="Barrera-Redondo J."/>
            <person name="Sanchez-de la Vega G."/>
            <person name="Aguirre-Liguori J.A."/>
            <person name="Castellanos-Morales G."/>
            <person name="Gutierrez-Guerrero Y.T."/>
            <person name="Aguirre-Dugua X."/>
            <person name="Aguirre-Planter E."/>
            <person name="Tenaillon M.I."/>
            <person name="Lira-Saade R."/>
            <person name="Eguiarte L.E."/>
        </authorList>
    </citation>
    <scope>NUCLEOTIDE SEQUENCE [LARGE SCALE GENOMIC DNA]</scope>
    <source>
        <strain evidence="2">JBR-2021</strain>
    </source>
</reference>
<feature type="region of interest" description="Disordered" evidence="1">
    <location>
        <begin position="149"/>
        <end position="186"/>
    </location>
</feature>
<evidence type="ECO:0000256" key="1">
    <source>
        <dbReference type="SAM" id="MobiDB-lite"/>
    </source>
</evidence>
<feature type="non-terminal residue" evidence="2">
    <location>
        <position position="1"/>
    </location>
</feature>
<proteinExistence type="predicted"/>